<dbReference type="EMBL" id="KE344937">
    <property type="protein sequence ID" value="EXB87679.1"/>
    <property type="molecule type" value="Genomic_DNA"/>
</dbReference>
<proteinExistence type="predicted"/>
<protein>
    <submittedName>
        <fullName evidence="1">Uncharacterized protein</fullName>
    </submittedName>
</protein>
<organism evidence="1 2">
    <name type="scientific">Morus notabilis</name>
    <dbReference type="NCBI Taxonomy" id="981085"/>
    <lineage>
        <taxon>Eukaryota</taxon>
        <taxon>Viridiplantae</taxon>
        <taxon>Streptophyta</taxon>
        <taxon>Embryophyta</taxon>
        <taxon>Tracheophyta</taxon>
        <taxon>Spermatophyta</taxon>
        <taxon>Magnoliopsida</taxon>
        <taxon>eudicotyledons</taxon>
        <taxon>Gunneridae</taxon>
        <taxon>Pentapetalae</taxon>
        <taxon>rosids</taxon>
        <taxon>fabids</taxon>
        <taxon>Rosales</taxon>
        <taxon>Moraceae</taxon>
        <taxon>Moreae</taxon>
        <taxon>Morus</taxon>
    </lineage>
</organism>
<dbReference type="AlphaFoldDB" id="W9REZ2"/>
<gene>
    <name evidence="1" type="ORF">L484_006423</name>
</gene>
<sequence length="70" mass="7985">MDCEGIWPQSESRARSAEIGGKPELPYDEVCCWNSERGLHNFCQDLTTKRNARALPSHRLSIKPMRRAIA</sequence>
<reference evidence="2" key="1">
    <citation type="submission" date="2013-01" db="EMBL/GenBank/DDBJ databases">
        <title>Draft Genome Sequence of a Mulberry Tree, Morus notabilis C.K. Schneid.</title>
        <authorList>
            <person name="He N."/>
            <person name="Zhao S."/>
        </authorList>
    </citation>
    <scope>NUCLEOTIDE SEQUENCE</scope>
</reference>
<name>W9REZ2_9ROSA</name>
<evidence type="ECO:0000313" key="2">
    <source>
        <dbReference type="Proteomes" id="UP000030645"/>
    </source>
</evidence>
<accession>W9REZ2</accession>
<evidence type="ECO:0000313" key="1">
    <source>
        <dbReference type="EMBL" id="EXB87679.1"/>
    </source>
</evidence>
<dbReference type="Proteomes" id="UP000030645">
    <property type="component" value="Unassembled WGS sequence"/>
</dbReference>
<keyword evidence="2" id="KW-1185">Reference proteome</keyword>